<dbReference type="PROSITE" id="PS00018">
    <property type="entry name" value="EF_HAND_1"/>
    <property type="match status" value="1"/>
</dbReference>
<evidence type="ECO:0000313" key="2">
    <source>
        <dbReference type="EMBL" id="OGG52251.1"/>
    </source>
</evidence>
<dbReference type="Gene3D" id="1.10.1330.10">
    <property type="entry name" value="Dockerin domain"/>
    <property type="match status" value="1"/>
</dbReference>
<feature type="chain" id="PRO_5009523594" description="EF-hand domain-containing protein" evidence="1">
    <location>
        <begin position="21"/>
        <end position="135"/>
    </location>
</feature>
<evidence type="ECO:0000313" key="3">
    <source>
        <dbReference type="Proteomes" id="UP000178606"/>
    </source>
</evidence>
<dbReference type="InterPro" id="IPR018247">
    <property type="entry name" value="EF_Hand_1_Ca_BS"/>
</dbReference>
<dbReference type="AlphaFoldDB" id="A0A1F6CTA9"/>
<dbReference type="InterPro" id="IPR053783">
    <property type="entry name" value="Dockerin_dom_GC-type"/>
</dbReference>
<name>A0A1F6CTA9_HANXR</name>
<protein>
    <recommendedName>
        <fullName evidence="4">EF-hand domain-containing protein</fullName>
    </recommendedName>
</protein>
<sequence length="135" mass="14454">MRLSKLCAGLLILLFAGAEAQVSPNVRVTRALLDAGGGVMAGPGRLRLRSTSLGSGVQTGPLTGRLRLTSGFVQRGAMSQPLAGDFNGDGGVDFDDFFLFANSFGSREARFDLSRDGRVDFDDFFLFAAQFGKRR</sequence>
<dbReference type="Proteomes" id="UP000178606">
    <property type="component" value="Unassembled WGS sequence"/>
</dbReference>
<dbReference type="EMBL" id="MFKF01000150">
    <property type="protein sequence ID" value="OGG52251.1"/>
    <property type="molecule type" value="Genomic_DNA"/>
</dbReference>
<reference evidence="2 3" key="1">
    <citation type="journal article" date="2016" name="Nat. Commun.">
        <title>Thousands of microbial genomes shed light on interconnected biogeochemical processes in an aquifer system.</title>
        <authorList>
            <person name="Anantharaman K."/>
            <person name="Brown C.T."/>
            <person name="Hug L.A."/>
            <person name="Sharon I."/>
            <person name="Castelle C.J."/>
            <person name="Probst A.J."/>
            <person name="Thomas B.C."/>
            <person name="Singh A."/>
            <person name="Wilkins M.J."/>
            <person name="Karaoz U."/>
            <person name="Brodie E.L."/>
            <person name="Williams K.H."/>
            <person name="Hubbard S.S."/>
            <person name="Banfield J.F."/>
        </authorList>
    </citation>
    <scope>NUCLEOTIDE SEQUENCE [LARGE SCALE GENOMIC DNA]</scope>
    <source>
        <strain evidence="3">RIFCSPLOWO2_12_FULL_64_10</strain>
    </source>
</reference>
<organism evidence="2 3">
    <name type="scientific">Handelsmanbacteria sp. (strain RIFCSPLOWO2_12_FULL_64_10)</name>
    <dbReference type="NCBI Taxonomy" id="1817868"/>
    <lineage>
        <taxon>Bacteria</taxon>
        <taxon>Candidatus Handelsmaniibacteriota</taxon>
    </lineage>
</organism>
<proteinExistence type="predicted"/>
<accession>A0A1F6CTA9</accession>
<comment type="caution">
    <text evidence="2">The sequence shown here is derived from an EMBL/GenBank/DDBJ whole genome shotgun (WGS) entry which is preliminary data.</text>
</comment>
<evidence type="ECO:0008006" key="4">
    <source>
        <dbReference type="Google" id="ProtNLM"/>
    </source>
</evidence>
<dbReference type="GO" id="GO:0000272">
    <property type="term" value="P:polysaccharide catabolic process"/>
    <property type="evidence" value="ECO:0007669"/>
    <property type="project" value="InterPro"/>
</dbReference>
<keyword evidence="1" id="KW-0732">Signal</keyword>
<gene>
    <name evidence="2" type="ORF">A3F84_04090</name>
</gene>
<evidence type="ECO:0000256" key="1">
    <source>
        <dbReference type="SAM" id="SignalP"/>
    </source>
</evidence>
<dbReference type="SUPFAM" id="SSF63446">
    <property type="entry name" value="Type I dockerin domain"/>
    <property type="match status" value="1"/>
</dbReference>
<dbReference type="NCBIfam" id="NF041540">
    <property type="entry name" value="dockerin_GC"/>
    <property type="match status" value="1"/>
</dbReference>
<feature type="signal peptide" evidence="1">
    <location>
        <begin position="1"/>
        <end position="20"/>
    </location>
</feature>
<dbReference type="InterPro" id="IPR036439">
    <property type="entry name" value="Dockerin_dom_sf"/>
</dbReference>